<evidence type="ECO:0000256" key="3">
    <source>
        <dbReference type="ARBA" id="ARBA00022989"/>
    </source>
</evidence>
<keyword evidence="6" id="KW-0732">Signal</keyword>
<keyword evidence="3 5" id="KW-1133">Transmembrane helix</keyword>
<feature type="transmembrane region" description="Helical" evidence="5">
    <location>
        <begin position="605"/>
        <end position="628"/>
    </location>
</feature>
<keyword evidence="4 5" id="KW-0472">Membrane</keyword>
<keyword evidence="5" id="KW-0256">Endoplasmic reticulum</keyword>
<comment type="catalytic activity">
    <reaction evidence="5">
        <text>[protein]-C-terminal S-[(2E,6E)-farnesyl]-L-cysteine + S-adenosyl-L-methionine = [protein]-C-terminal S-[(2E,6E)-farnesyl]-L-cysteine methyl ester + S-adenosyl-L-homocysteine</text>
        <dbReference type="Rhea" id="RHEA:21672"/>
        <dbReference type="Rhea" id="RHEA-COMP:12125"/>
        <dbReference type="Rhea" id="RHEA-COMP:12126"/>
        <dbReference type="ChEBI" id="CHEBI:57856"/>
        <dbReference type="ChEBI" id="CHEBI:59789"/>
        <dbReference type="ChEBI" id="CHEBI:90510"/>
        <dbReference type="ChEBI" id="CHEBI:90511"/>
        <dbReference type="EC" id="2.1.1.100"/>
    </reaction>
</comment>
<evidence type="ECO:0000256" key="1">
    <source>
        <dbReference type="ARBA" id="ARBA00004141"/>
    </source>
</evidence>
<keyword evidence="5" id="KW-0949">S-adenosyl-L-methionine</keyword>
<evidence type="ECO:0000313" key="8">
    <source>
        <dbReference type="Proteomes" id="UP000696485"/>
    </source>
</evidence>
<feature type="transmembrane region" description="Helical" evidence="5">
    <location>
        <begin position="665"/>
        <end position="687"/>
    </location>
</feature>
<feature type="transmembrane region" description="Helical" evidence="5">
    <location>
        <begin position="640"/>
        <end position="659"/>
    </location>
</feature>
<protein>
    <recommendedName>
        <fullName evidence="5">Protein-S-isoprenylcysteine O-methyltransferase</fullName>
        <ecNumber evidence="5">2.1.1.100</ecNumber>
    </recommendedName>
</protein>
<keyword evidence="8" id="KW-1185">Reference proteome</keyword>
<keyword evidence="2 5" id="KW-0812">Transmembrane</keyword>
<dbReference type="GO" id="GO:0005789">
    <property type="term" value="C:endoplasmic reticulum membrane"/>
    <property type="evidence" value="ECO:0007669"/>
    <property type="project" value="UniProtKB-SubCell"/>
</dbReference>
<feature type="transmembrane region" description="Helical" evidence="5">
    <location>
        <begin position="506"/>
        <end position="528"/>
    </location>
</feature>
<proteinExistence type="inferred from homology"/>
<dbReference type="PANTHER" id="PTHR12714:SF9">
    <property type="entry name" value="PROTEIN-S-ISOPRENYLCYSTEINE O-METHYLTRANSFERASE"/>
    <property type="match status" value="1"/>
</dbReference>
<organism evidence="7 8">
    <name type="scientific">Podila minutissima</name>
    <dbReference type="NCBI Taxonomy" id="64525"/>
    <lineage>
        <taxon>Eukaryota</taxon>
        <taxon>Fungi</taxon>
        <taxon>Fungi incertae sedis</taxon>
        <taxon>Mucoromycota</taxon>
        <taxon>Mortierellomycotina</taxon>
        <taxon>Mortierellomycetes</taxon>
        <taxon>Mortierellales</taxon>
        <taxon>Mortierellaceae</taxon>
        <taxon>Podila</taxon>
    </lineage>
</organism>
<dbReference type="PANTHER" id="PTHR12714">
    <property type="entry name" value="PROTEIN-S ISOPRENYLCYSTEINE O-METHYLTRANSFERASE"/>
    <property type="match status" value="1"/>
</dbReference>
<name>A0A9P5ST09_9FUNG</name>
<evidence type="ECO:0000313" key="7">
    <source>
        <dbReference type="EMBL" id="KAF9337128.1"/>
    </source>
</evidence>
<dbReference type="Gene3D" id="1.20.120.1630">
    <property type="match status" value="3"/>
</dbReference>
<comment type="similarity">
    <text evidence="5">Belongs to the class VI-like SAM-binding methyltransferase superfamily. Isoprenylcysteine carboxyl methyltransferase family.</text>
</comment>
<feature type="transmembrane region" description="Helical" evidence="5">
    <location>
        <begin position="395"/>
        <end position="415"/>
    </location>
</feature>
<feature type="transmembrane region" description="Helical" evidence="5">
    <location>
        <begin position="421"/>
        <end position="443"/>
    </location>
</feature>
<dbReference type="GO" id="GO:0032259">
    <property type="term" value="P:methylation"/>
    <property type="evidence" value="ECO:0007669"/>
    <property type="project" value="UniProtKB-KW"/>
</dbReference>
<keyword evidence="5" id="KW-0489">Methyltransferase</keyword>
<evidence type="ECO:0000256" key="4">
    <source>
        <dbReference type="ARBA" id="ARBA00023136"/>
    </source>
</evidence>
<feature type="transmembrane region" description="Helical" evidence="5">
    <location>
        <begin position="352"/>
        <end position="374"/>
    </location>
</feature>
<comment type="subcellular location">
    <subcellularLocation>
        <location evidence="5">Endoplasmic reticulum membrane</location>
        <topology evidence="5">Multi-pass membrane protein</topology>
    </subcellularLocation>
    <subcellularLocation>
        <location evidence="1">Membrane</location>
        <topology evidence="1">Multi-pass membrane protein</topology>
    </subcellularLocation>
</comment>
<dbReference type="EC" id="2.1.1.100" evidence="5"/>
<evidence type="ECO:0000256" key="5">
    <source>
        <dbReference type="RuleBase" id="RU362022"/>
    </source>
</evidence>
<feature type="transmembrane region" description="Helical" evidence="5">
    <location>
        <begin position="463"/>
        <end position="481"/>
    </location>
</feature>
<evidence type="ECO:0000256" key="2">
    <source>
        <dbReference type="ARBA" id="ARBA00022692"/>
    </source>
</evidence>
<dbReference type="AlphaFoldDB" id="A0A9P5ST09"/>
<feature type="transmembrane region" description="Helical" evidence="5">
    <location>
        <begin position="549"/>
        <end position="568"/>
    </location>
</feature>
<accession>A0A9P5ST09</accession>
<feature type="transmembrane region" description="Helical" evidence="5">
    <location>
        <begin position="266"/>
        <end position="285"/>
    </location>
</feature>
<dbReference type="GO" id="GO:0004671">
    <property type="term" value="F:protein C-terminal S-isoprenylcysteine carboxyl O-methyltransferase activity"/>
    <property type="evidence" value="ECO:0007669"/>
    <property type="project" value="UniProtKB-EC"/>
</dbReference>
<dbReference type="Proteomes" id="UP000696485">
    <property type="component" value="Unassembled WGS sequence"/>
</dbReference>
<comment type="caution">
    <text evidence="7">The sequence shown here is derived from an EMBL/GenBank/DDBJ whole genome shotgun (WGS) entry which is preliminary data.</text>
</comment>
<keyword evidence="5" id="KW-0808">Transferase</keyword>
<feature type="chain" id="PRO_5040452167" description="Protein-S-isoprenylcysteine O-methyltransferase" evidence="6">
    <location>
        <begin position="21"/>
        <end position="720"/>
    </location>
</feature>
<gene>
    <name evidence="7" type="ORF">BG006_006158</name>
</gene>
<dbReference type="EMBL" id="JAAAUY010000036">
    <property type="protein sequence ID" value="KAF9337128.1"/>
    <property type="molecule type" value="Genomic_DNA"/>
</dbReference>
<reference evidence="7" key="1">
    <citation type="journal article" date="2020" name="Fungal Divers.">
        <title>Resolving the Mortierellaceae phylogeny through synthesis of multi-gene phylogenetics and phylogenomics.</title>
        <authorList>
            <person name="Vandepol N."/>
            <person name="Liber J."/>
            <person name="Desiro A."/>
            <person name="Na H."/>
            <person name="Kennedy M."/>
            <person name="Barry K."/>
            <person name="Grigoriev I.V."/>
            <person name="Miller A.N."/>
            <person name="O'Donnell K."/>
            <person name="Stajich J.E."/>
            <person name="Bonito G."/>
        </authorList>
    </citation>
    <scope>NUCLEOTIDE SEQUENCE</scope>
    <source>
        <strain evidence="7">NVP1</strain>
    </source>
</reference>
<feature type="signal peptide" evidence="6">
    <location>
        <begin position="1"/>
        <end position="20"/>
    </location>
</feature>
<feature type="transmembrane region" description="Helical" evidence="5">
    <location>
        <begin position="206"/>
        <end position="227"/>
    </location>
</feature>
<evidence type="ECO:0000256" key="6">
    <source>
        <dbReference type="SAM" id="SignalP"/>
    </source>
</evidence>
<sequence>MTMLAKALCLMASSFANIQCILPPPSNKALQTDKITAEHWLKMLGGTNIFPIVAAALNILETGTYIFLMTTASKSSPLPAVQQLAVFKSWHAAATVLSLSGFALRKWSFVTLDRFFTYQLTIRSGHKLVQSGPYTYLRHPSYTGALMNGFGSFMLLFHRGLWPVLVTYAAEWTNQLVHSGTPVLSSLAALSPFAESNYARMSLKLLGINIGLWIMVVMSAFGIRVLMCRVEAEEEMLKQHFGRDWDEKTDKITDERHMRKLGGANVVTTAAAFLTLLQTMTYIYLMTYSKSSFLPAIQQLSEFEKWHAVAAAVTVAGFALRKWSFMTLDKFFTYNLTIRAGHKLVQSGPYTYLLHPSYTATALVTCGSLPLLFYRGLWPVMITFTTKCTYQLAQSGIPVLSSLAALSPFALSNYARESPAILGIDVGTWAAVLLVVMHIRMLIHRVDAEEKMLKEHFGREWEVFATLCLTVSGIAHSYAAMPPSASKGAQKADKITDEYWLKKLGLAYTVPAICATLHILQTVAYILLMTTASETNTLPAVQQLADFKSWHIIATFFSIVGLALRKWAYVALDKFFTYQLTIRSGHKLIQSGPYTYLLHPGYTGTALNCLGAFTLLYLHGMGAVYVTYIAKWTYQVSQSGIPVLSSLAALSPLAVSTYARVNPTFLGIGPGMWIAIIWATGSIRMLMRRMEAEEKMLRQHFGREWDEYAGKRWRLIPFVY</sequence>
<dbReference type="InterPro" id="IPR007269">
    <property type="entry name" value="ICMT_MeTrfase"/>
</dbReference>
<dbReference type="Pfam" id="PF04140">
    <property type="entry name" value="ICMT"/>
    <property type="match status" value="3"/>
</dbReference>